<gene>
    <name evidence="4" type="ORF">SAMN05421874_101215</name>
</gene>
<keyword evidence="1" id="KW-0805">Transcription regulation</keyword>
<name>A0A1G8SA69_9ACTN</name>
<protein>
    <submittedName>
        <fullName evidence="4">Putative zinc-finger</fullName>
    </submittedName>
</protein>
<accession>A0A1G8SA69</accession>
<keyword evidence="4" id="KW-0863">Zinc-finger</keyword>
<dbReference type="EMBL" id="FNFB01000001">
    <property type="protein sequence ID" value="SDJ25570.1"/>
    <property type="molecule type" value="Genomic_DNA"/>
</dbReference>
<keyword evidence="2" id="KW-0804">Transcription</keyword>
<dbReference type="Gene3D" id="1.10.10.1320">
    <property type="entry name" value="Anti-sigma factor, zinc-finger domain"/>
    <property type="match status" value="1"/>
</dbReference>
<evidence type="ECO:0000256" key="2">
    <source>
        <dbReference type="ARBA" id="ARBA00023163"/>
    </source>
</evidence>
<organism evidence="4 5">
    <name type="scientific">Nonomuraea maritima</name>
    <dbReference type="NCBI Taxonomy" id="683260"/>
    <lineage>
        <taxon>Bacteria</taxon>
        <taxon>Bacillati</taxon>
        <taxon>Actinomycetota</taxon>
        <taxon>Actinomycetes</taxon>
        <taxon>Streptosporangiales</taxon>
        <taxon>Streptosporangiaceae</taxon>
        <taxon>Nonomuraea</taxon>
    </lineage>
</organism>
<dbReference type="Proteomes" id="UP000198683">
    <property type="component" value="Unassembled WGS sequence"/>
</dbReference>
<dbReference type="STRING" id="683260.SAMN05421874_101215"/>
<sequence length="84" mass="9478">MKRFTCDQLVELLTAYYDDAIDPTTRDAVRTHLSCCADCRGYETQFLATVRALGDRPVEPPPAAMRTRLLAAFRERRAGRLADS</sequence>
<proteinExistence type="predicted"/>
<evidence type="ECO:0000313" key="4">
    <source>
        <dbReference type="EMBL" id="SDJ25570.1"/>
    </source>
</evidence>
<evidence type="ECO:0000313" key="5">
    <source>
        <dbReference type="Proteomes" id="UP000198683"/>
    </source>
</evidence>
<dbReference type="InterPro" id="IPR027383">
    <property type="entry name" value="Znf_put"/>
</dbReference>
<dbReference type="AlphaFoldDB" id="A0A1G8SA69"/>
<keyword evidence="4" id="KW-0479">Metal-binding</keyword>
<evidence type="ECO:0000259" key="3">
    <source>
        <dbReference type="Pfam" id="PF13490"/>
    </source>
</evidence>
<evidence type="ECO:0000256" key="1">
    <source>
        <dbReference type="ARBA" id="ARBA00023015"/>
    </source>
</evidence>
<dbReference type="OrthoDB" id="129419at2"/>
<dbReference type="Pfam" id="PF13490">
    <property type="entry name" value="zf-HC2"/>
    <property type="match status" value="1"/>
</dbReference>
<keyword evidence="5" id="KW-1185">Reference proteome</keyword>
<reference evidence="4 5" key="1">
    <citation type="submission" date="2016-10" db="EMBL/GenBank/DDBJ databases">
        <authorList>
            <person name="de Groot N.N."/>
        </authorList>
    </citation>
    <scope>NUCLEOTIDE SEQUENCE [LARGE SCALE GENOMIC DNA]</scope>
    <source>
        <strain evidence="4 5">CGMCC 4.5681</strain>
    </source>
</reference>
<dbReference type="GO" id="GO:0008270">
    <property type="term" value="F:zinc ion binding"/>
    <property type="evidence" value="ECO:0007669"/>
    <property type="project" value="UniProtKB-KW"/>
</dbReference>
<feature type="domain" description="Putative zinc-finger" evidence="3">
    <location>
        <begin position="6"/>
        <end position="40"/>
    </location>
</feature>
<dbReference type="InterPro" id="IPR041916">
    <property type="entry name" value="Anti_sigma_zinc_sf"/>
</dbReference>
<keyword evidence="4" id="KW-0862">Zinc</keyword>